<dbReference type="AlphaFoldDB" id="A0A9N8EUD3"/>
<dbReference type="InterPro" id="IPR000727">
    <property type="entry name" value="T_SNARE_dom"/>
</dbReference>
<dbReference type="Gene3D" id="1.20.5.110">
    <property type="match status" value="1"/>
</dbReference>
<protein>
    <recommendedName>
        <fullName evidence="2">t-SNARE coiled-coil homology domain-containing protein</fullName>
    </recommendedName>
</protein>
<feature type="region of interest" description="Disordered" evidence="1">
    <location>
        <begin position="222"/>
        <end position="241"/>
    </location>
</feature>
<evidence type="ECO:0000256" key="1">
    <source>
        <dbReference type="SAM" id="MobiDB-lite"/>
    </source>
</evidence>
<evidence type="ECO:0000313" key="4">
    <source>
        <dbReference type="Proteomes" id="UP001153069"/>
    </source>
</evidence>
<dbReference type="OrthoDB" id="19261at2759"/>
<name>A0A9N8EUD3_9STRA</name>
<dbReference type="EMBL" id="CAICTM010001598">
    <property type="protein sequence ID" value="CAB9524885.1"/>
    <property type="molecule type" value="Genomic_DNA"/>
</dbReference>
<accession>A0A9N8EUD3</accession>
<sequence length="463" mass="52103">MSSATQTTTADKSAFDLRQEEYLAARRAGAEAIEVGRETLETVSRQGEQLHHAEQMADETGYKLDKAGRILRGMTWSGWVANIFSTDVKRQQDGTAQQQQGNDTLVPSVYEDAPPVCRDAAQAVQNYNANLKVLTTCETDEQLETCHLICENMYRVALTEINKLLSTTTTSEAMDMDETSRVFVQKLQKDLTNLRSRQQIKKRYYERQKKEAQAYAQSRETLQLGDTTAEQNNNNKPRNDVTKELVVATDDPQAQKLLDLQNQHLAGISQHLDELGNLALNLGEATEKQAAMVEILDTKSDTILDKSRMVTRRADRMIQQKAWTPAKPTFQSTITIQHVPTQKYLAIANGYLVLRSHLDTSESCIFEVWKRQGSIFGLLSKFNRKWVGQNMLGSLECRASSFGRRQEFETEKEWKATPLLCASAGWGAGSYVVVSEKDHVVNIAPTGSVTGRVADLWCFREIH</sequence>
<evidence type="ECO:0000259" key="2">
    <source>
        <dbReference type="PROSITE" id="PS50192"/>
    </source>
</evidence>
<keyword evidence="4" id="KW-1185">Reference proteome</keyword>
<evidence type="ECO:0000313" key="3">
    <source>
        <dbReference type="EMBL" id="CAB9524885.1"/>
    </source>
</evidence>
<feature type="domain" description="T-SNARE coiled-coil homology" evidence="2">
    <location>
        <begin position="255"/>
        <end position="317"/>
    </location>
</feature>
<organism evidence="3 4">
    <name type="scientific">Seminavis robusta</name>
    <dbReference type="NCBI Taxonomy" id="568900"/>
    <lineage>
        <taxon>Eukaryota</taxon>
        <taxon>Sar</taxon>
        <taxon>Stramenopiles</taxon>
        <taxon>Ochrophyta</taxon>
        <taxon>Bacillariophyta</taxon>
        <taxon>Bacillariophyceae</taxon>
        <taxon>Bacillariophycidae</taxon>
        <taxon>Naviculales</taxon>
        <taxon>Naviculaceae</taxon>
        <taxon>Seminavis</taxon>
    </lineage>
</organism>
<comment type="caution">
    <text evidence="3">The sequence shown here is derived from an EMBL/GenBank/DDBJ whole genome shotgun (WGS) entry which is preliminary data.</text>
</comment>
<proteinExistence type="predicted"/>
<feature type="compositionally biased region" description="Polar residues" evidence="1">
    <location>
        <begin position="222"/>
        <end position="236"/>
    </location>
</feature>
<dbReference type="Proteomes" id="UP001153069">
    <property type="component" value="Unassembled WGS sequence"/>
</dbReference>
<dbReference type="SUPFAM" id="SSF58038">
    <property type="entry name" value="SNARE fusion complex"/>
    <property type="match status" value="1"/>
</dbReference>
<gene>
    <name evidence="3" type="ORF">SEMRO_1600_G285040.1</name>
</gene>
<reference evidence="3" key="1">
    <citation type="submission" date="2020-06" db="EMBL/GenBank/DDBJ databases">
        <authorList>
            <consortium name="Plant Systems Biology data submission"/>
        </authorList>
    </citation>
    <scope>NUCLEOTIDE SEQUENCE</scope>
    <source>
        <strain evidence="3">D6</strain>
    </source>
</reference>
<dbReference type="PROSITE" id="PS50192">
    <property type="entry name" value="T_SNARE"/>
    <property type="match status" value="1"/>
</dbReference>